<dbReference type="GO" id="GO:0043908">
    <property type="term" value="F:Ser(Gly)-tRNA(Ala) hydrolase activity"/>
    <property type="evidence" value="ECO:0007669"/>
    <property type="project" value="UniProtKB-UniRule"/>
</dbReference>
<dbReference type="GO" id="GO:0019478">
    <property type="term" value="P:D-amino acid catabolic process"/>
    <property type="evidence" value="ECO:0007669"/>
    <property type="project" value="UniProtKB-UniRule"/>
</dbReference>
<dbReference type="Pfam" id="PF02580">
    <property type="entry name" value="Tyr_Deacylase"/>
    <property type="match status" value="1"/>
</dbReference>
<dbReference type="FunFam" id="3.50.80.10:FF:000001">
    <property type="entry name" value="D-aminoacyl-tRNA deacylase"/>
    <property type="match status" value="1"/>
</dbReference>
<accession>A0AAW9R988</accession>
<evidence type="ECO:0000313" key="4">
    <source>
        <dbReference type="EMBL" id="MEJ8569562.1"/>
    </source>
</evidence>
<feature type="short sequence motif" description="Gly-cisPro motif, important for rejection of L-amino acids" evidence="3">
    <location>
        <begin position="137"/>
        <end position="138"/>
    </location>
</feature>
<dbReference type="GO" id="GO:0005737">
    <property type="term" value="C:cytoplasm"/>
    <property type="evidence" value="ECO:0007669"/>
    <property type="project" value="UniProtKB-SubCell"/>
</dbReference>
<dbReference type="InterPro" id="IPR003732">
    <property type="entry name" value="Daa-tRNA_deacyls_DTD"/>
</dbReference>
<comment type="caution">
    <text evidence="4">The sequence shown here is derived from an EMBL/GenBank/DDBJ whole genome shotgun (WGS) entry which is preliminary data.</text>
</comment>
<dbReference type="GO" id="GO:0000049">
    <property type="term" value="F:tRNA binding"/>
    <property type="evidence" value="ECO:0007669"/>
    <property type="project" value="UniProtKB-UniRule"/>
</dbReference>
<name>A0AAW9R988_9GAMM</name>
<dbReference type="HAMAP" id="MF_00518">
    <property type="entry name" value="Deacylase_Dtd"/>
    <property type="match status" value="1"/>
</dbReference>
<evidence type="ECO:0000256" key="2">
    <source>
        <dbReference type="ARBA" id="ARBA00022801"/>
    </source>
</evidence>
<dbReference type="SUPFAM" id="SSF69500">
    <property type="entry name" value="DTD-like"/>
    <property type="match status" value="1"/>
</dbReference>
<proteinExistence type="inferred from homology"/>
<dbReference type="InterPro" id="IPR023509">
    <property type="entry name" value="DTD-like_sf"/>
</dbReference>
<dbReference type="GO" id="GO:0106026">
    <property type="term" value="F:Gly-tRNA(Ala) deacylase activity"/>
    <property type="evidence" value="ECO:0007669"/>
    <property type="project" value="UniProtKB-UniRule"/>
</dbReference>
<evidence type="ECO:0000256" key="3">
    <source>
        <dbReference type="HAMAP-Rule" id="MF_00518"/>
    </source>
</evidence>
<comment type="catalytic activity">
    <reaction evidence="3">
        <text>a D-aminoacyl-tRNA + H2O = a tRNA + a D-alpha-amino acid + H(+)</text>
        <dbReference type="Rhea" id="RHEA:13953"/>
        <dbReference type="Rhea" id="RHEA-COMP:10123"/>
        <dbReference type="Rhea" id="RHEA-COMP:10124"/>
        <dbReference type="ChEBI" id="CHEBI:15377"/>
        <dbReference type="ChEBI" id="CHEBI:15378"/>
        <dbReference type="ChEBI" id="CHEBI:59871"/>
        <dbReference type="ChEBI" id="CHEBI:78442"/>
        <dbReference type="ChEBI" id="CHEBI:79333"/>
        <dbReference type="EC" id="3.1.1.96"/>
    </reaction>
</comment>
<dbReference type="AlphaFoldDB" id="A0AAW9R988"/>
<comment type="similarity">
    <text evidence="1 3">Belongs to the DTD family.</text>
</comment>
<evidence type="ECO:0000256" key="1">
    <source>
        <dbReference type="ARBA" id="ARBA00009673"/>
    </source>
</evidence>
<dbReference type="EC" id="3.1.1.-" evidence="3"/>
<dbReference type="NCBIfam" id="TIGR00256">
    <property type="entry name" value="D-aminoacyl-tRNA deacylase"/>
    <property type="match status" value="1"/>
</dbReference>
<comment type="function">
    <text evidence="3">An aminoacyl-tRNA editing enzyme that deacylates mischarged D-aminoacyl-tRNAs. Also deacylates mischarged glycyl-tRNA(Ala), protecting cells against glycine mischarging by AlaRS. Acts via tRNA-based rather than protein-based catalysis; rejects L-amino acids rather than detecting D-amino acids in the active site. By recycling D-aminoacyl-tRNA to D-amino acids and free tRNA molecules, this enzyme counteracts the toxicity associated with the formation of D-aminoacyl-tRNA entities in vivo and helps enforce protein L-homochirality.</text>
</comment>
<keyword evidence="3" id="KW-0820">tRNA-binding</keyword>
<dbReference type="Gene3D" id="3.50.80.10">
    <property type="entry name" value="D-tyrosyl-tRNA(Tyr) deacylase"/>
    <property type="match status" value="1"/>
</dbReference>
<dbReference type="EMBL" id="JAZHOG010000015">
    <property type="protein sequence ID" value="MEJ8569562.1"/>
    <property type="molecule type" value="Genomic_DNA"/>
</dbReference>
<keyword evidence="3" id="KW-0694">RNA-binding</keyword>
<organism evidence="4 5">
    <name type="scientific">Elongatibacter sediminis</name>
    <dbReference type="NCBI Taxonomy" id="3119006"/>
    <lineage>
        <taxon>Bacteria</taxon>
        <taxon>Pseudomonadati</taxon>
        <taxon>Pseudomonadota</taxon>
        <taxon>Gammaproteobacteria</taxon>
        <taxon>Chromatiales</taxon>
        <taxon>Wenzhouxiangellaceae</taxon>
        <taxon>Elongatibacter</taxon>
    </lineage>
</organism>
<dbReference type="RefSeq" id="WP_354696884.1">
    <property type="nucleotide sequence ID" value="NZ_JAZHOG010000015.1"/>
</dbReference>
<gene>
    <name evidence="3 4" type="primary">dtd</name>
    <name evidence="4" type="ORF">V3330_18185</name>
</gene>
<evidence type="ECO:0000313" key="5">
    <source>
        <dbReference type="Proteomes" id="UP001359886"/>
    </source>
</evidence>
<comment type="domain">
    <text evidence="3">A Gly-cisPro motif from one monomer fits into the active site of the other monomer to allow specific chiral rejection of L-amino acids.</text>
</comment>
<keyword evidence="3" id="KW-0963">Cytoplasm</keyword>
<comment type="subcellular location">
    <subcellularLocation>
        <location evidence="3">Cytoplasm</location>
    </subcellularLocation>
</comment>
<protein>
    <recommendedName>
        <fullName evidence="3">D-aminoacyl-tRNA deacylase</fullName>
        <shortName evidence="3">DTD</shortName>
        <ecNumber evidence="3">3.1.1.96</ecNumber>
    </recommendedName>
    <alternativeName>
        <fullName evidence="3">Gly-tRNA(Ala) deacylase</fullName>
        <ecNumber evidence="3">3.1.1.-</ecNumber>
    </alternativeName>
</protein>
<dbReference type="GO" id="GO:0051500">
    <property type="term" value="F:D-tyrosyl-tRNA(Tyr) deacylase activity"/>
    <property type="evidence" value="ECO:0007669"/>
    <property type="project" value="TreeGrafter"/>
</dbReference>
<sequence>MIALVQRVAEAAVHVNGEVVGRAGRGTLALIGVERGDGAAQVDRLLQRLLAWRMFPDDSGRMNLNLAQAGGDLLLVPQFTLAADTDSGNRPSFTPAAPPDEGRHWFGEFVSAARQAHPRVECGVFGADMQVQLVNDGPVTFWLQVRAES</sequence>
<keyword evidence="5" id="KW-1185">Reference proteome</keyword>
<dbReference type="Proteomes" id="UP001359886">
    <property type="component" value="Unassembled WGS sequence"/>
</dbReference>
<comment type="subunit">
    <text evidence="3">Homodimer.</text>
</comment>
<keyword evidence="2 3" id="KW-0378">Hydrolase</keyword>
<dbReference type="EC" id="3.1.1.96" evidence="3"/>
<reference evidence="4 5" key="1">
    <citation type="submission" date="2024-02" db="EMBL/GenBank/DDBJ databases">
        <title>A novel Wenzhouxiangellaceae bacterium, isolated from coastal sediments.</title>
        <authorList>
            <person name="Du Z.-J."/>
            <person name="Ye Y.-Q."/>
            <person name="Zhang X.-Y."/>
        </authorList>
    </citation>
    <scope>NUCLEOTIDE SEQUENCE [LARGE SCALE GENOMIC DNA]</scope>
    <source>
        <strain evidence="4 5">CH-27</strain>
    </source>
</reference>
<dbReference type="PANTHER" id="PTHR10472:SF5">
    <property type="entry name" value="D-AMINOACYL-TRNA DEACYLASE 1"/>
    <property type="match status" value="1"/>
</dbReference>
<comment type="catalytic activity">
    <reaction evidence="3">
        <text>glycyl-tRNA(Ala) + H2O = tRNA(Ala) + glycine + H(+)</text>
        <dbReference type="Rhea" id="RHEA:53744"/>
        <dbReference type="Rhea" id="RHEA-COMP:9657"/>
        <dbReference type="Rhea" id="RHEA-COMP:13640"/>
        <dbReference type="ChEBI" id="CHEBI:15377"/>
        <dbReference type="ChEBI" id="CHEBI:15378"/>
        <dbReference type="ChEBI" id="CHEBI:57305"/>
        <dbReference type="ChEBI" id="CHEBI:78442"/>
        <dbReference type="ChEBI" id="CHEBI:78522"/>
    </reaction>
</comment>
<dbReference type="PANTHER" id="PTHR10472">
    <property type="entry name" value="D-TYROSYL-TRNA TYR DEACYLASE"/>
    <property type="match status" value="1"/>
</dbReference>